<gene>
    <name evidence="2" type="ORF">C9374_001472</name>
</gene>
<keyword evidence="3" id="KW-1185">Reference proteome</keyword>
<feature type="compositionally biased region" description="Low complexity" evidence="1">
    <location>
        <begin position="7"/>
        <end position="28"/>
    </location>
</feature>
<dbReference type="AlphaFoldDB" id="A0AA88KMS5"/>
<feature type="compositionally biased region" description="Low complexity" evidence="1">
    <location>
        <begin position="194"/>
        <end position="216"/>
    </location>
</feature>
<evidence type="ECO:0000313" key="2">
    <source>
        <dbReference type="EMBL" id="KAG2387878.1"/>
    </source>
</evidence>
<organism evidence="2 3">
    <name type="scientific">Naegleria lovaniensis</name>
    <name type="common">Amoeba</name>
    <dbReference type="NCBI Taxonomy" id="51637"/>
    <lineage>
        <taxon>Eukaryota</taxon>
        <taxon>Discoba</taxon>
        <taxon>Heterolobosea</taxon>
        <taxon>Tetramitia</taxon>
        <taxon>Eutetramitia</taxon>
        <taxon>Vahlkampfiidae</taxon>
        <taxon>Naegleria</taxon>
    </lineage>
</organism>
<accession>A0AA88KMS5</accession>
<evidence type="ECO:0000256" key="1">
    <source>
        <dbReference type="SAM" id="MobiDB-lite"/>
    </source>
</evidence>
<feature type="compositionally biased region" description="Polar residues" evidence="1">
    <location>
        <begin position="132"/>
        <end position="141"/>
    </location>
</feature>
<feature type="region of interest" description="Disordered" evidence="1">
    <location>
        <begin position="605"/>
        <end position="639"/>
    </location>
</feature>
<dbReference type="Proteomes" id="UP000816034">
    <property type="component" value="Unassembled WGS sequence"/>
</dbReference>
<dbReference type="RefSeq" id="XP_044551870.1">
    <property type="nucleotide sequence ID" value="XM_044690736.1"/>
</dbReference>
<sequence length="639" mass="69469">MMIMEPSSSDLSTMESSSSTGGLNNNGSPIPPSRPLARRLSMLNHPSSMERKSSESNMIIRKNKHHSIAGSSLIISSPSALKTTTTTSSSPQSPSSSTSPTSPHGMISFKNMNNSPRGGATKPSPSVVMFHTPSSPSSNAVTTTTSPSITTSLPPLVPPPRSSSLPPLYMNTSTMATSFSNASSNGAAENDGGVSPSSPSSQSSVESSSVHSVSSPREQLIASAVVTPSIVNRKRSSGSFGLVMEQLSTTGSPISPNPSLELHGRTRMRIDLENPTSNTTPDNKKLSRLLNRRNSFAMNGTPGSTNSTGSPSPIVVSHNEGNGSSNANNLSPRNYNTHLHPHHLHISKSDSELMDSTNDGSSPKEHSERLPILVHHHSLRSKGEKDFNNIFGENEQAMKEMEQFSQMQSSPRLMSARISTGMSGISSPRNGEAVTNSGSSLVTSTSSPASKKPSFDRLVSSFAEIQDQRKELKKDPQFQEHMKEFSTHVRAYNTRCILNEQEILEFISDKRDFPDELDPNILSKASDKDVKWYVTTLGEKTVNMLCEWKHRLNYLESECKDVQDFSEMKQKIEHNIKQMKETLGSVSSVTAAEHFLEMDSDIKLLQDEESKPSPPIPLRKGRSKSLISNFSSSSKPKNK</sequence>
<proteinExistence type="predicted"/>
<feature type="compositionally biased region" description="Low complexity" evidence="1">
    <location>
        <begin position="435"/>
        <end position="452"/>
    </location>
</feature>
<feature type="compositionally biased region" description="Low complexity" evidence="1">
    <location>
        <begin position="142"/>
        <end position="154"/>
    </location>
</feature>
<comment type="caution">
    <text evidence="2">The sequence shown here is derived from an EMBL/GenBank/DDBJ whole genome shotgun (WGS) entry which is preliminary data.</text>
</comment>
<dbReference type="EMBL" id="PYSW02000012">
    <property type="protein sequence ID" value="KAG2387878.1"/>
    <property type="molecule type" value="Genomic_DNA"/>
</dbReference>
<name>A0AA88KMS5_NAELO</name>
<feature type="compositionally biased region" description="Low complexity" evidence="1">
    <location>
        <begin position="624"/>
        <end position="639"/>
    </location>
</feature>
<feature type="compositionally biased region" description="Polar residues" evidence="1">
    <location>
        <begin position="319"/>
        <end position="337"/>
    </location>
</feature>
<feature type="compositionally biased region" description="Polar residues" evidence="1">
    <location>
        <begin position="170"/>
        <end position="187"/>
    </location>
</feature>
<feature type="region of interest" description="Disordered" evidence="1">
    <location>
        <begin position="1"/>
        <end position="216"/>
    </location>
</feature>
<reference evidence="2 3" key="1">
    <citation type="journal article" date="2018" name="BMC Genomics">
        <title>The genome of Naegleria lovaniensis, the basis for a comparative approach to unravel pathogenicity factors of the human pathogenic amoeba N. fowleri.</title>
        <authorList>
            <person name="Liechti N."/>
            <person name="Schurch N."/>
            <person name="Bruggmann R."/>
            <person name="Wittwer M."/>
        </authorList>
    </citation>
    <scope>NUCLEOTIDE SEQUENCE [LARGE SCALE GENOMIC DNA]</scope>
    <source>
        <strain evidence="2 3">ATCC 30569</strain>
    </source>
</reference>
<feature type="compositionally biased region" description="Low complexity" evidence="1">
    <location>
        <begin position="299"/>
        <end position="313"/>
    </location>
</feature>
<feature type="region of interest" description="Disordered" evidence="1">
    <location>
        <begin position="422"/>
        <end position="454"/>
    </location>
</feature>
<feature type="compositionally biased region" description="Low complexity" evidence="1">
    <location>
        <begin position="76"/>
        <end position="103"/>
    </location>
</feature>
<feature type="region of interest" description="Disordered" evidence="1">
    <location>
        <begin position="295"/>
        <end position="368"/>
    </location>
</feature>
<dbReference type="GeneID" id="68093928"/>
<protein>
    <submittedName>
        <fullName evidence="2">Uncharacterized protein</fullName>
    </submittedName>
</protein>
<evidence type="ECO:0000313" key="3">
    <source>
        <dbReference type="Proteomes" id="UP000816034"/>
    </source>
</evidence>